<dbReference type="GO" id="GO:0005886">
    <property type="term" value="C:plasma membrane"/>
    <property type="evidence" value="ECO:0007669"/>
    <property type="project" value="TreeGrafter"/>
</dbReference>
<keyword evidence="4" id="KW-0964">Secreted</keyword>
<dbReference type="PROSITE" id="PS00941">
    <property type="entry name" value="CARBOXYLESTERASE_B_2"/>
    <property type="match status" value="1"/>
</dbReference>
<feature type="active site" description="Charge relay system" evidence="12">
    <location>
        <position position="363"/>
    </location>
</feature>
<dbReference type="EMBL" id="SCEB01215880">
    <property type="protein sequence ID" value="RXM27213.1"/>
    <property type="molecule type" value="Genomic_DNA"/>
</dbReference>
<dbReference type="Pfam" id="PF00135">
    <property type="entry name" value="COesterase"/>
    <property type="match status" value="1"/>
</dbReference>
<dbReference type="GO" id="GO:0006581">
    <property type="term" value="P:acetylcholine catabolic process"/>
    <property type="evidence" value="ECO:0007669"/>
    <property type="project" value="TreeGrafter"/>
</dbReference>
<comment type="subunit">
    <text evidence="11">Homotetramer; disulfide-linked. Dimer of dimers.</text>
</comment>
<comment type="catalytic activity">
    <reaction evidence="9">
        <text>an acylcholine + H2O = a carboxylate + choline + H(+)</text>
        <dbReference type="Rhea" id="RHEA:21964"/>
        <dbReference type="ChEBI" id="CHEBI:15354"/>
        <dbReference type="ChEBI" id="CHEBI:15377"/>
        <dbReference type="ChEBI" id="CHEBI:15378"/>
        <dbReference type="ChEBI" id="CHEBI:29067"/>
        <dbReference type="ChEBI" id="CHEBI:35287"/>
        <dbReference type="EC" id="3.1.1.8"/>
    </reaction>
</comment>
<comment type="caution">
    <text evidence="16">The sequence shown here is derived from an EMBL/GenBank/DDBJ whole genome shotgun (WGS) entry which is preliminary data.</text>
</comment>
<comment type="subcellular location">
    <subcellularLocation>
        <location evidence="1">Secreted</location>
    </subcellularLocation>
</comment>
<gene>
    <name evidence="16" type="ORF">EOD39_11626</name>
</gene>
<evidence type="ECO:0000256" key="13">
    <source>
        <dbReference type="RuleBase" id="RU361235"/>
    </source>
</evidence>
<feature type="domain" description="Carboxylesterase type B" evidence="14">
    <location>
        <begin position="41"/>
        <end position="557"/>
    </location>
</feature>
<evidence type="ECO:0000256" key="1">
    <source>
        <dbReference type="ARBA" id="ARBA00004613"/>
    </source>
</evidence>
<evidence type="ECO:0000256" key="6">
    <source>
        <dbReference type="ARBA" id="ARBA00022801"/>
    </source>
</evidence>
<evidence type="ECO:0000313" key="16">
    <source>
        <dbReference type="EMBL" id="RXM27213.1"/>
    </source>
</evidence>
<keyword evidence="6 13" id="KW-0378">Hydrolase</keyword>
<dbReference type="Proteomes" id="UP000289886">
    <property type="component" value="Unassembled WGS sequence"/>
</dbReference>
<dbReference type="InterPro" id="IPR000997">
    <property type="entry name" value="Cholinesterase"/>
</dbReference>
<evidence type="ECO:0000256" key="10">
    <source>
        <dbReference type="ARBA" id="ARBA00037444"/>
    </source>
</evidence>
<reference evidence="16 17" key="1">
    <citation type="submission" date="2019-01" db="EMBL/GenBank/DDBJ databases">
        <title>Draft Genome and Complete Hox-Cluster Characterization of the Sterlet Sturgeon (Acipenser ruthenus).</title>
        <authorList>
            <person name="Wei Q."/>
        </authorList>
    </citation>
    <scope>NUCLEOTIDE SEQUENCE [LARGE SCALE GENOMIC DNA]</scope>
    <source>
        <strain evidence="16">WHYD16114868_AA</strain>
        <tissue evidence="16">Blood</tissue>
    </source>
</reference>
<evidence type="ECO:0000259" key="15">
    <source>
        <dbReference type="Pfam" id="PF08674"/>
    </source>
</evidence>
<evidence type="ECO:0000256" key="4">
    <source>
        <dbReference type="ARBA" id="ARBA00022525"/>
    </source>
</evidence>
<feature type="active site" description="Acyl-ester intermediate" evidence="12">
    <location>
        <position position="237"/>
    </location>
</feature>
<evidence type="ECO:0000256" key="5">
    <source>
        <dbReference type="ARBA" id="ARBA00022553"/>
    </source>
</evidence>
<evidence type="ECO:0000313" key="17">
    <source>
        <dbReference type="Proteomes" id="UP000289886"/>
    </source>
</evidence>
<dbReference type="FunFam" id="3.40.50.1820:FF:000029">
    <property type="entry name" value="Acetylcholinesterase"/>
    <property type="match status" value="1"/>
</dbReference>
<evidence type="ECO:0000256" key="8">
    <source>
        <dbReference type="ARBA" id="ARBA00023180"/>
    </source>
</evidence>
<evidence type="ECO:0000256" key="3">
    <source>
        <dbReference type="ARBA" id="ARBA00022487"/>
    </source>
</evidence>
<evidence type="ECO:0000256" key="7">
    <source>
        <dbReference type="ARBA" id="ARBA00023157"/>
    </source>
</evidence>
<evidence type="ECO:0000256" key="11">
    <source>
        <dbReference type="ARBA" id="ARBA00038819"/>
    </source>
</evidence>
<dbReference type="InterPro" id="IPR014788">
    <property type="entry name" value="AChE_tetra"/>
</dbReference>
<dbReference type="CDD" id="cd00312">
    <property type="entry name" value="Esterase_lipase"/>
    <property type="match status" value="1"/>
</dbReference>
<comment type="similarity">
    <text evidence="2 13">Belongs to the type-B carboxylesterase/lipase family.</text>
</comment>
<dbReference type="GO" id="GO:0005615">
    <property type="term" value="C:extracellular space"/>
    <property type="evidence" value="ECO:0007669"/>
    <property type="project" value="TreeGrafter"/>
</dbReference>
<dbReference type="GO" id="GO:0003990">
    <property type="term" value="F:acetylcholinesterase activity"/>
    <property type="evidence" value="ECO:0007669"/>
    <property type="project" value="TreeGrafter"/>
</dbReference>
<dbReference type="PRINTS" id="PR00878">
    <property type="entry name" value="CHOLNESTRASE"/>
</dbReference>
<dbReference type="AlphaFoldDB" id="A0A444TWA6"/>
<keyword evidence="17" id="KW-1185">Reference proteome</keyword>
<keyword evidence="8" id="KW-0325">Glycoprotein</keyword>
<feature type="domain" description="Acetylcholinesterase tetramerisation" evidence="15">
    <location>
        <begin position="573"/>
        <end position="603"/>
    </location>
</feature>
<dbReference type="PANTHER" id="PTHR43918">
    <property type="entry name" value="ACETYLCHOLINESTERASE"/>
    <property type="match status" value="1"/>
</dbReference>
<dbReference type="PROSITE" id="PS00122">
    <property type="entry name" value="CARBOXYLESTERASE_B_1"/>
    <property type="match status" value="1"/>
</dbReference>
<evidence type="ECO:0000259" key="14">
    <source>
        <dbReference type="Pfam" id="PF00135"/>
    </source>
</evidence>
<dbReference type="InterPro" id="IPR002018">
    <property type="entry name" value="CarbesteraseB"/>
</dbReference>
<evidence type="ECO:0000256" key="12">
    <source>
        <dbReference type="PIRSR" id="PIRSR600997-1"/>
    </source>
</evidence>
<keyword evidence="3" id="KW-0719">Serine esterase</keyword>
<keyword evidence="5" id="KW-0597">Phosphoprotein</keyword>
<keyword evidence="7" id="KW-1015">Disulfide bond</keyword>
<name>A0A444TWA6_ACIRT</name>
<protein>
    <recommendedName>
        <fullName evidence="13">Carboxylic ester hydrolase</fullName>
        <ecNumber evidence="13">3.1.1.-</ecNumber>
    </recommendedName>
</protein>
<dbReference type="Gene3D" id="3.40.50.1820">
    <property type="entry name" value="alpha/beta hydrolase"/>
    <property type="match status" value="1"/>
</dbReference>
<evidence type="ECO:0000256" key="2">
    <source>
        <dbReference type="ARBA" id="ARBA00005964"/>
    </source>
</evidence>
<evidence type="ECO:0000256" key="9">
    <source>
        <dbReference type="ARBA" id="ARBA00036543"/>
    </source>
</evidence>
<dbReference type="ESTHER" id="acirt-a0a444twa6">
    <property type="family name" value="BCHE"/>
</dbReference>
<dbReference type="InterPro" id="IPR029058">
    <property type="entry name" value="AB_hydrolase_fold"/>
</dbReference>
<sequence length="606" mass="68532">MPNVTPNGKDCAEDNMPVNFTFLITCLVAFDLIWDSQGQDESIILTGKGKVKGKQLSILSGYVTAFLGIPYGEPPIGDLRFKSPVPRKPWTGTWDATKYSSSCYQYVDKAFPGFPGAEMWNPNTKLSEDCLYLNVWVPSPKPQNAAVMVWIYGGGFLTGTSSLDVYDGKYLAFVENIIVVSMNYRVGPLGFFALPRLCKEAPGNAGLFDQRLALQWVHDNIAAFGGNPKSVTLFGESAGGVSVNYHILSPGSHPLFTRAIMESGTSNVPQVVASEFVARNRSLTLASLLGCPISNNIEVVNCLRSKHPQELVDKQFNVVSDNLLIAIFVPTVDGDFLTDLPEVLIQLGQSKKTQILLGVNKNEGTYFLQYGYPGFSIHNESLITRQQFISNLILSLPHVSEIGLEAVAFQYTDWMDEYNPKKNRDALDDVFGDYCFKCPLLQFTQKWVDNGNNAFLYLFDHRSSRNPWPEWMGVMHGYEIEFVFGLPLNKSLGYTENEEALSRTIMHYWANFAKTGNPNTQGRKWPAFTKKDQEYITLNTEPPRIYRKMLAQKCQFWNSFLPKLLHVTENINEVEQQWKLEFHKWNSYMLDWKDEFNKKKEMCAGP</sequence>
<dbReference type="InterPro" id="IPR050654">
    <property type="entry name" value="AChE-related_enzymes"/>
</dbReference>
<dbReference type="EC" id="3.1.1.-" evidence="13"/>
<comment type="function">
    <text evidence="10">Esterase with broad substrate specificity. Contributes to the inactivation of the neurotransmitter acetylcholine. Can degrade neurotoxic organophosphate esters.</text>
</comment>
<dbReference type="InterPro" id="IPR019819">
    <property type="entry name" value="Carboxylesterase_B_CS"/>
</dbReference>
<feature type="active site" description="Charge relay system" evidence="12">
    <location>
        <position position="476"/>
    </location>
</feature>
<accession>A0A444TWA6</accession>
<organism evidence="16 17">
    <name type="scientific">Acipenser ruthenus</name>
    <name type="common">Sterlet sturgeon</name>
    <dbReference type="NCBI Taxonomy" id="7906"/>
    <lineage>
        <taxon>Eukaryota</taxon>
        <taxon>Metazoa</taxon>
        <taxon>Chordata</taxon>
        <taxon>Craniata</taxon>
        <taxon>Vertebrata</taxon>
        <taxon>Euteleostomi</taxon>
        <taxon>Actinopterygii</taxon>
        <taxon>Chondrostei</taxon>
        <taxon>Acipenseriformes</taxon>
        <taxon>Acipenseridae</taxon>
        <taxon>Acipenser</taxon>
    </lineage>
</organism>
<dbReference type="SUPFAM" id="SSF53474">
    <property type="entry name" value="alpha/beta-Hydrolases"/>
    <property type="match status" value="1"/>
</dbReference>
<dbReference type="Pfam" id="PF08674">
    <property type="entry name" value="AChE_tetra"/>
    <property type="match status" value="1"/>
</dbReference>
<proteinExistence type="inferred from homology"/>
<dbReference type="PANTHER" id="PTHR43918:SF5">
    <property type="entry name" value="CHOLINESTERASE"/>
    <property type="match status" value="1"/>
</dbReference>
<dbReference type="GO" id="GO:0019695">
    <property type="term" value="P:choline metabolic process"/>
    <property type="evidence" value="ECO:0007669"/>
    <property type="project" value="TreeGrafter"/>
</dbReference>
<dbReference type="InterPro" id="IPR019826">
    <property type="entry name" value="Carboxylesterase_B_AS"/>
</dbReference>